<evidence type="ECO:0000256" key="1">
    <source>
        <dbReference type="SAM" id="Phobius"/>
    </source>
</evidence>
<evidence type="ECO:0000313" key="5">
    <source>
        <dbReference type="Proteomes" id="UP000254701"/>
    </source>
</evidence>
<keyword evidence="1" id="KW-0472">Membrane</keyword>
<dbReference type="InterPro" id="IPR006860">
    <property type="entry name" value="FecR"/>
</dbReference>
<accession>A0A380WF74</accession>
<dbReference type="Gene3D" id="2.60.120.1440">
    <property type="match status" value="1"/>
</dbReference>
<dbReference type="RefSeq" id="WP_115729529.1">
    <property type="nucleotide sequence ID" value="NZ_BAAAVY010000011.1"/>
</dbReference>
<evidence type="ECO:0000259" key="2">
    <source>
        <dbReference type="Pfam" id="PF04773"/>
    </source>
</evidence>
<dbReference type="AlphaFoldDB" id="A0A380WF74"/>
<evidence type="ECO:0000313" key="4">
    <source>
        <dbReference type="EMBL" id="SUU86972.1"/>
    </source>
</evidence>
<organism evidence="4 5">
    <name type="scientific">Aminobacter aminovorans</name>
    <name type="common">Chelatobacter heintzii</name>
    <dbReference type="NCBI Taxonomy" id="83263"/>
    <lineage>
        <taxon>Bacteria</taxon>
        <taxon>Pseudomonadati</taxon>
        <taxon>Pseudomonadota</taxon>
        <taxon>Alphaproteobacteria</taxon>
        <taxon>Hyphomicrobiales</taxon>
        <taxon>Phyllobacteriaceae</taxon>
        <taxon>Aminobacter</taxon>
    </lineage>
</organism>
<keyword evidence="1" id="KW-1133">Transmembrane helix</keyword>
<gene>
    <name evidence="4" type="ORF">NCTC10684_00161</name>
</gene>
<dbReference type="PIRSF" id="PIRSF018266">
    <property type="entry name" value="FecR"/>
    <property type="match status" value="1"/>
</dbReference>
<dbReference type="Proteomes" id="UP000254701">
    <property type="component" value="Unassembled WGS sequence"/>
</dbReference>
<dbReference type="InterPro" id="IPR032623">
    <property type="entry name" value="FecR_N"/>
</dbReference>
<dbReference type="GO" id="GO:0016989">
    <property type="term" value="F:sigma factor antagonist activity"/>
    <property type="evidence" value="ECO:0007669"/>
    <property type="project" value="TreeGrafter"/>
</dbReference>
<dbReference type="EMBL" id="UFSM01000001">
    <property type="protein sequence ID" value="SUU86972.1"/>
    <property type="molecule type" value="Genomic_DNA"/>
</dbReference>
<dbReference type="PANTHER" id="PTHR30273:SF2">
    <property type="entry name" value="PROTEIN FECR"/>
    <property type="match status" value="1"/>
</dbReference>
<keyword evidence="1" id="KW-0812">Transmembrane</keyword>
<name>A0A380WF74_AMIAI</name>
<feature type="domain" description="FecR N-terminal" evidence="3">
    <location>
        <begin position="18"/>
        <end position="54"/>
    </location>
</feature>
<sequence length="323" mass="34196">MGKGQQRSEIDRSVALDARDWIVRLSAGNVSRQDLDRFNAWRAQSPAHARAFAREKEFWQLLQNVDGSDLDTAPVAAPKQPQIFSRRTFLVGGALAASAAAVVAPRVLTWMRSDFATGAGVQATATLPDGSTMLLNTNSAVDVDFQPGLRLVNLLSGEVEFSVRPDTRAPFRVAALGGNSDAVEGTYAVRSIADEVTVTASAGRISVSGGAKADAANTVSLAPGQRTRYLTGKAPLAVADVNLESELAWRGGRVVFEGKPFGSAIGELGRYVPERLVIATHTHDASPVSAVFLTRDAHDAIEALAQTQGMSVHRVPGVVIVIS</sequence>
<reference evidence="4 5" key="1">
    <citation type="submission" date="2018-06" db="EMBL/GenBank/DDBJ databases">
        <authorList>
            <consortium name="Pathogen Informatics"/>
            <person name="Doyle S."/>
        </authorList>
    </citation>
    <scope>NUCLEOTIDE SEQUENCE [LARGE SCALE GENOMIC DNA]</scope>
    <source>
        <strain evidence="4 5">NCTC10684</strain>
    </source>
</reference>
<feature type="domain" description="FecR protein" evidence="2">
    <location>
        <begin position="114"/>
        <end position="205"/>
    </location>
</feature>
<protein>
    <submittedName>
        <fullName evidence="4">Fec operon regulator FecR</fullName>
    </submittedName>
</protein>
<evidence type="ECO:0000259" key="3">
    <source>
        <dbReference type="Pfam" id="PF16220"/>
    </source>
</evidence>
<dbReference type="InterPro" id="IPR012373">
    <property type="entry name" value="Ferrdict_sens_TM"/>
</dbReference>
<proteinExistence type="predicted"/>
<dbReference type="PANTHER" id="PTHR30273">
    <property type="entry name" value="PERIPLASMIC SIGNAL SENSOR AND SIGMA FACTOR ACTIVATOR FECR-RELATED"/>
    <property type="match status" value="1"/>
</dbReference>
<dbReference type="Pfam" id="PF16220">
    <property type="entry name" value="DUF4880"/>
    <property type="match status" value="1"/>
</dbReference>
<dbReference type="OrthoDB" id="9798846at2"/>
<dbReference type="Pfam" id="PF04773">
    <property type="entry name" value="FecR"/>
    <property type="match status" value="1"/>
</dbReference>
<feature type="transmembrane region" description="Helical" evidence="1">
    <location>
        <begin position="89"/>
        <end position="108"/>
    </location>
</feature>